<evidence type="ECO:0000313" key="2">
    <source>
        <dbReference type="Proteomes" id="UP001497497"/>
    </source>
</evidence>
<organism evidence="1 2">
    <name type="scientific">Lymnaea stagnalis</name>
    <name type="common">Great pond snail</name>
    <name type="synonym">Helix stagnalis</name>
    <dbReference type="NCBI Taxonomy" id="6523"/>
    <lineage>
        <taxon>Eukaryota</taxon>
        <taxon>Metazoa</taxon>
        <taxon>Spiralia</taxon>
        <taxon>Lophotrochozoa</taxon>
        <taxon>Mollusca</taxon>
        <taxon>Gastropoda</taxon>
        <taxon>Heterobranchia</taxon>
        <taxon>Euthyneura</taxon>
        <taxon>Panpulmonata</taxon>
        <taxon>Hygrophila</taxon>
        <taxon>Lymnaeoidea</taxon>
        <taxon>Lymnaeidae</taxon>
        <taxon>Lymnaea</taxon>
    </lineage>
</organism>
<gene>
    <name evidence="1" type="ORF">GSLYS_00018439001</name>
</gene>
<dbReference type="Proteomes" id="UP001497497">
    <property type="component" value="Unassembled WGS sequence"/>
</dbReference>
<dbReference type="EMBL" id="CAXITT010000662">
    <property type="protein sequence ID" value="CAL1544956.1"/>
    <property type="molecule type" value="Genomic_DNA"/>
</dbReference>
<proteinExistence type="predicted"/>
<comment type="caution">
    <text evidence="1">The sequence shown here is derived from an EMBL/GenBank/DDBJ whole genome shotgun (WGS) entry which is preliminary data.</text>
</comment>
<name>A0AAV2IH60_LYMST</name>
<evidence type="ECO:0000313" key="1">
    <source>
        <dbReference type="EMBL" id="CAL1544956.1"/>
    </source>
</evidence>
<protein>
    <submittedName>
        <fullName evidence="1">Uncharacterized protein</fullName>
    </submittedName>
</protein>
<accession>A0AAV2IH60</accession>
<sequence length="122" mass="13971">MAEITEPPKAETAENAVIQDQPAKVKVNIFDHFVIYTFNERFSKGRCQALISSAEGSNNEERVIFEVSMDQKIVARHESKPFSKGEITKKSEERKGSNAYKVAFKCKHGIKLINYFDMFHLK</sequence>
<keyword evidence="2" id="KW-1185">Reference proteome</keyword>
<reference evidence="1 2" key="1">
    <citation type="submission" date="2024-04" db="EMBL/GenBank/DDBJ databases">
        <authorList>
            <consortium name="Genoscope - CEA"/>
            <person name="William W."/>
        </authorList>
    </citation>
    <scope>NUCLEOTIDE SEQUENCE [LARGE SCALE GENOMIC DNA]</scope>
</reference>
<dbReference type="AlphaFoldDB" id="A0AAV2IH60"/>